<dbReference type="Proteomes" id="UP000288716">
    <property type="component" value="Unassembled WGS sequence"/>
</dbReference>
<dbReference type="STRING" id="299467.A0A443S3A7"/>
<protein>
    <recommendedName>
        <fullName evidence="2">arylamine N-acetyltransferase</fullName>
        <ecNumber evidence="2">2.3.1.5</ecNumber>
    </recommendedName>
</protein>
<dbReference type="GO" id="GO:0004060">
    <property type="term" value="F:arylamine N-acetyltransferase activity"/>
    <property type="evidence" value="ECO:0007669"/>
    <property type="project" value="UniProtKB-EC"/>
</dbReference>
<dbReference type="VEuPathDB" id="VectorBase:LDEU010076"/>
<comment type="similarity">
    <text evidence="1 3">Belongs to the arylamine N-acetyltransferase family.</text>
</comment>
<comment type="caution">
    <text evidence="4">The sequence shown here is derived from an EMBL/GenBank/DDBJ whole genome shotgun (WGS) entry which is preliminary data.</text>
</comment>
<keyword evidence="5" id="KW-1185">Reference proteome</keyword>
<dbReference type="Gene3D" id="3.30.2140.20">
    <property type="match status" value="1"/>
</dbReference>
<accession>A0A443S3A7</accession>
<gene>
    <name evidence="4" type="ORF">B4U80_11731</name>
</gene>
<dbReference type="PANTHER" id="PTHR11786:SF0">
    <property type="entry name" value="ARYLAMINE N-ACETYLTRANSFERASE 4-RELATED"/>
    <property type="match status" value="1"/>
</dbReference>
<organism evidence="4 5">
    <name type="scientific">Leptotrombidium deliense</name>
    <dbReference type="NCBI Taxonomy" id="299467"/>
    <lineage>
        <taxon>Eukaryota</taxon>
        <taxon>Metazoa</taxon>
        <taxon>Ecdysozoa</taxon>
        <taxon>Arthropoda</taxon>
        <taxon>Chelicerata</taxon>
        <taxon>Arachnida</taxon>
        <taxon>Acari</taxon>
        <taxon>Acariformes</taxon>
        <taxon>Trombidiformes</taxon>
        <taxon>Prostigmata</taxon>
        <taxon>Anystina</taxon>
        <taxon>Parasitengona</taxon>
        <taxon>Trombiculoidea</taxon>
        <taxon>Trombiculidae</taxon>
        <taxon>Leptotrombidium</taxon>
    </lineage>
</organism>
<evidence type="ECO:0000313" key="4">
    <source>
        <dbReference type="EMBL" id="RWS21964.1"/>
    </source>
</evidence>
<dbReference type="PRINTS" id="PR01543">
    <property type="entry name" value="ANATRNSFRASE"/>
</dbReference>
<dbReference type="EC" id="2.3.1.5" evidence="2"/>
<evidence type="ECO:0000256" key="3">
    <source>
        <dbReference type="RuleBase" id="RU003452"/>
    </source>
</evidence>
<dbReference type="AlphaFoldDB" id="A0A443S3A7"/>
<proteinExistence type="inferred from homology"/>
<evidence type="ECO:0000313" key="5">
    <source>
        <dbReference type="Proteomes" id="UP000288716"/>
    </source>
</evidence>
<dbReference type="EMBL" id="NCKV01010204">
    <property type="protein sequence ID" value="RWS21964.1"/>
    <property type="molecule type" value="Genomic_DNA"/>
</dbReference>
<reference evidence="4 5" key="1">
    <citation type="journal article" date="2018" name="Gigascience">
        <title>Genomes of trombidid mites reveal novel predicted allergens and laterally-transferred genes associated with secondary metabolism.</title>
        <authorList>
            <person name="Dong X."/>
            <person name="Chaisiri K."/>
            <person name="Xia D."/>
            <person name="Armstrong S.D."/>
            <person name="Fang Y."/>
            <person name="Donnelly M.J."/>
            <person name="Kadowaki T."/>
            <person name="McGarry J.W."/>
            <person name="Darby A.C."/>
            <person name="Makepeace B.L."/>
        </authorList>
    </citation>
    <scope>NUCLEOTIDE SEQUENCE [LARGE SCALE GENOMIC DNA]</scope>
    <source>
        <strain evidence="4">UoL-UT</strain>
    </source>
</reference>
<dbReference type="InterPro" id="IPR053710">
    <property type="entry name" value="Arylamine_NAT_domain_sf"/>
</dbReference>
<dbReference type="Pfam" id="PF00797">
    <property type="entry name" value="Acetyltransf_2"/>
    <property type="match status" value="1"/>
</dbReference>
<dbReference type="SUPFAM" id="SSF54001">
    <property type="entry name" value="Cysteine proteinases"/>
    <property type="match status" value="1"/>
</dbReference>
<name>A0A443S3A7_9ACAR</name>
<evidence type="ECO:0000256" key="1">
    <source>
        <dbReference type="ARBA" id="ARBA00006547"/>
    </source>
</evidence>
<dbReference type="InterPro" id="IPR038765">
    <property type="entry name" value="Papain-like_cys_pep_sf"/>
</dbReference>
<keyword evidence="3" id="KW-0012">Acyltransferase</keyword>
<sequence>MDHKQVEQYLSRIDVAECDNKSYDFLATIQRNHVLNIDFSNLHMIAGKELRWQLSDAFEDILLKRCGGVCFELNNLMYLLLLSLNFDVILMAAPHVRRRGDTTVDHAACLVKIDGCQYLVDVADGYYSSRIPVNLNGDVVEDINFSYKVANDGHKYTLKVKENDEWNDRYTFNLKPKTIGYFQNEFIGSTTEKFFNENVFLVNTTTVDKRILFEKRFICFNGKEKRAKDIDENCLQEIIRTHFDVPENLIPTHFPKILP</sequence>
<keyword evidence="3 4" id="KW-0808">Transferase</keyword>
<dbReference type="InterPro" id="IPR001447">
    <property type="entry name" value="Arylamine_N-AcTrfase"/>
</dbReference>
<evidence type="ECO:0000256" key="2">
    <source>
        <dbReference type="ARBA" id="ARBA00012701"/>
    </source>
</evidence>
<dbReference type="PANTHER" id="PTHR11786">
    <property type="entry name" value="N-HYDROXYARYLAMINE O-ACETYLTRANSFERASE"/>
    <property type="match status" value="1"/>
</dbReference>
<dbReference type="OrthoDB" id="10260017at2759"/>